<comment type="caution">
    <text evidence="1">The sequence shown here is derived from an EMBL/GenBank/DDBJ whole genome shotgun (WGS) entry which is preliminary data.</text>
</comment>
<dbReference type="AlphaFoldDB" id="A0A9N9I6K9"/>
<protein>
    <submittedName>
        <fullName evidence="1">4836_t:CDS:1</fullName>
    </submittedName>
</protein>
<dbReference type="EMBL" id="CAJVPQ010010415">
    <property type="protein sequence ID" value="CAG8722333.1"/>
    <property type="molecule type" value="Genomic_DNA"/>
</dbReference>
<dbReference type="Proteomes" id="UP000789570">
    <property type="component" value="Unassembled WGS sequence"/>
</dbReference>
<feature type="non-terminal residue" evidence="1">
    <location>
        <position position="1"/>
    </location>
</feature>
<reference evidence="1" key="1">
    <citation type="submission" date="2021-06" db="EMBL/GenBank/DDBJ databases">
        <authorList>
            <person name="Kallberg Y."/>
            <person name="Tangrot J."/>
            <person name="Rosling A."/>
        </authorList>
    </citation>
    <scope>NUCLEOTIDE SEQUENCE</scope>
    <source>
        <strain evidence="1">UK204</strain>
    </source>
</reference>
<evidence type="ECO:0000313" key="1">
    <source>
        <dbReference type="EMBL" id="CAG8722333.1"/>
    </source>
</evidence>
<keyword evidence="2" id="KW-1185">Reference proteome</keyword>
<gene>
    <name evidence="1" type="ORF">FCALED_LOCUS14451</name>
</gene>
<name>A0A9N9I6K9_9GLOM</name>
<organism evidence="1 2">
    <name type="scientific">Funneliformis caledonium</name>
    <dbReference type="NCBI Taxonomy" id="1117310"/>
    <lineage>
        <taxon>Eukaryota</taxon>
        <taxon>Fungi</taxon>
        <taxon>Fungi incertae sedis</taxon>
        <taxon>Mucoromycota</taxon>
        <taxon>Glomeromycotina</taxon>
        <taxon>Glomeromycetes</taxon>
        <taxon>Glomerales</taxon>
        <taxon>Glomeraceae</taxon>
        <taxon>Funneliformis</taxon>
    </lineage>
</organism>
<evidence type="ECO:0000313" key="2">
    <source>
        <dbReference type="Proteomes" id="UP000789570"/>
    </source>
</evidence>
<sequence length="51" mass="5972">FPDSEVSIQYHYFSNSSFCFSSDSYTCLKFFRDEPQNNCFQLFSNISGSSY</sequence>
<proteinExistence type="predicted"/>
<accession>A0A9N9I6K9</accession>